<evidence type="ECO:0000256" key="1">
    <source>
        <dbReference type="ARBA" id="ARBA00022737"/>
    </source>
</evidence>
<feature type="chain" id="PRO_5041376893" description="Kelch repeat protein" evidence="5">
    <location>
        <begin position="26"/>
        <end position="603"/>
    </location>
</feature>
<evidence type="ECO:0008006" key="8">
    <source>
        <dbReference type="Google" id="ProtNLM"/>
    </source>
</evidence>
<evidence type="ECO:0000256" key="3">
    <source>
        <dbReference type="SAM" id="MobiDB-lite"/>
    </source>
</evidence>
<dbReference type="EMBL" id="JAULSV010000003">
    <property type="protein sequence ID" value="KAK0648839.1"/>
    <property type="molecule type" value="Genomic_DNA"/>
</dbReference>
<feature type="compositionally biased region" description="Low complexity" evidence="3">
    <location>
        <begin position="463"/>
        <end position="487"/>
    </location>
</feature>
<comment type="caution">
    <text evidence="6">The sequence shown here is derived from an EMBL/GenBank/DDBJ whole genome shotgun (WGS) entry which is preliminary data.</text>
</comment>
<evidence type="ECO:0000256" key="2">
    <source>
        <dbReference type="ARBA" id="ARBA00023004"/>
    </source>
</evidence>
<proteinExistence type="predicted"/>
<gene>
    <name evidence="6" type="ORF">B0T16DRAFT_121319</name>
</gene>
<keyword evidence="4" id="KW-1133">Transmembrane helix</keyword>
<evidence type="ECO:0000256" key="5">
    <source>
        <dbReference type="SAM" id="SignalP"/>
    </source>
</evidence>
<keyword evidence="5" id="KW-0732">Signal</keyword>
<evidence type="ECO:0000313" key="7">
    <source>
        <dbReference type="Proteomes" id="UP001174936"/>
    </source>
</evidence>
<keyword evidence="7" id="KW-1185">Reference proteome</keyword>
<dbReference type="AlphaFoldDB" id="A0AA39YA38"/>
<dbReference type="InterPro" id="IPR015915">
    <property type="entry name" value="Kelch-typ_b-propeller"/>
</dbReference>
<keyword evidence="1" id="KW-0677">Repeat</keyword>
<sequence length="603" mass="63490">MGSQWLLPLRLIVLFLWAYCMQAHAASASASASHSGGTLKARDDAPSTADFLRRSFPAVIVLGDYVYIDGGEVSQLYDGRNGSAQQPSYPANGTLSISLKTSWTNASVVFKQSAKAAPRLNQQAIFGDPSGSAFYIWGGAMPYFGQPPPLEIWRFAADGNGGGAWAKETPRGGTVVELTKSVRASQFAYTQSKDVAYFLGGYANAHTDTSVTGDTYLALPGLMAFNMTSRELTNSSSTGLGRFGTLVGASAQYVPFGPAGVLLFLGGGEAPVATTYGGWNGVDFNSLSLYDISTGKWYSQPTTGSRPTRRERFCAVGAQGPNKTYEIFLYGGVDMQASRSSDEVYVLSLPGFVFFKAAGSSTGRADHGCALVGRRQLLSVGGTDGFLGFPGSLLDPDPWRNGLGVFDMSRMVWADRYAADAAPYESPSVVAEWYSQGGAKSVAWANADVQKLFAETAPPGNSPDPTRTPSGTPSPSDPASTDPLPSSGSNIGAIVGGVVGGLAALAVVGFAVYRYRRSKARDKRGTGDGTADTGSAELPGTATTRWGQRKNVSEEHWGQLESHAPQELPGHPPAELPSSHGFSEMVSPHGQSELPDMAAAPRT</sequence>
<dbReference type="GO" id="GO:0019760">
    <property type="term" value="P:glucosinolate metabolic process"/>
    <property type="evidence" value="ECO:0007669"/>
    <property type="project" value="UniProtKB-ARBA"/>
</dbReference>
<dbReference type="Proteomes" id="UP001174936">
    <property type="component" value="Unassembled WGS sequence"/>
</dbReference>
<dbReference type="PANTHER" id="PTHR47435:SF4">
    <property type="entry name" value="KELCH REPEAT PROTEIN (AFU_ORTHOLOGUE AFUA_5G12780)"/>
    <property type="match status" value="1"/>
</dbReference>
<organism evidence="6 7">
    <name type="scientific">Cercophora newfieldiana</name>
    <dbReference type="NCBI Taxonomy" id="92897"/>
    <lineage>
        <taxon>Eukaryota</taxon>
        <taxon>Fungi</taxon>
        <taxon>Dikarya</taxon>
        <taxon>Ascomycota</taxon>
        <taxon>Pezizomycotina</taxon>
        <taxon>Sordariomycetes</taxon>
        <taxon>Sordariomycetidae</taxon>
        <taxon>Sordariales</taxon>
        <taxon>Lasiosphaeriaceae</taxon>
        <taxon>Cercophora</taxon>
    </lineage>
</organism>
<feature type="region of interest" description="Disordered" evidence="3">
    <location>
        <begin position="455"/>
        <end position="487"/>
    </location>
</feature>
<dbReference type="PANTHER" id="PTHR47435">
    <property type="entry name" value="KELCH REPEAT PROTEIN (AFU_ORTHOLOGUE AFUA_5G12780)"/>
    <property type="match status" value="1"/>
</dbReference>
<feature type="region of interest" description="Disordered" evidence="3">
    <location>
        <begin position="520"/>
        <end position="603"/>
    </location>
</feature>
<reference evidence="6" key="1">
    <citation type="submission" date="2023-06" db="EMBL/GenBank/DDBJ databases">
        <title>Genome-scale phylogeny and comparative genomics of the fungal order Sordariales.</title>
        <authorList>
            <consortium name="Lawrence Berkeley National Laboratory"/>
            <person name="Hensen N."/>
            <person name="Bonometti L."/>
            <person name="Westerberg I."/>
            <person name="Brannstrom I.O."/>
            <person name="Guillou S."/>
            <person name="Cros-Aarteil S."/>
            <person name="Calhoun S."/>
            <person name="Haridas S."/>
            <person name="Kuo A."/>
            <person name="Mondo S."/>
            <person name="Pangilinan J."/>
            <person name="Riley R."/>
            <person name="Labutti K."/>
            <person name="Andreopoulos B."/>
            <person name="Lipzen A."/>
            <person name="Chen C."/>
            <person name="Yanf M."/>
            <person name="Daum C."/>
            <person name="Ng V."/>
            <person name="Clum A."/>
            <person name="Steindorff A."/>
            <person name="Ohm R."/>
            <person name="Martin F."/>
            <person name="Silar P."/>
            <person name="Natvig D."/>
            <person name="Lalanne C."/>
            <person name="Gautier V."/>
            <person name="Ament-Velasquez S.L."/>
            <person name="Kruys A."/>
            <person name="Hutchinson M.I."/>
            <person name="Powell A.J."/>
            <person name="Barry K."/>
            <person name="Miller A.N."/>
            <person name="Grigoriev I.V."/>
            <person name="Debuchy R."/>
            <person name="Gladieux P."/>
            <person name="Thoren M.H."/>
            <person name="Johannesson H."/>
        </authorList>
    </citation>
    <scope>NUCLEOTIDE SEQUENCE</scope>
    <source>
        <strain evidence="6">SMH2532-1</strain>
    </source>
</reference>
<dbReference type="Gene3D" id="2.120.10.80">
    <property type="entry name" value="Kelch-type beta propeller"/>
    <property type="match status" value="1"/>
</dbReference>
<keyword evidence="4" id="KW-0812">Transmembrane</keyword>
<evidence type="ECO:0000256" key="4">
    <source>
        <dbReference type="SAM" id="Phobius"/>
    </source>
</evidence>
<name>A0AA39YA38_9PEZI</name>
<protein>
    <recommendedName>
        <fullName evidence="8">Kelch repeat protein</fullName>
    </recommendedName>
</protein>
<accession>A0AA39YA38</accession>
<feature type="transmembrane region" description="Helical" evidence="4">
    <location>
        <begin position="491"/>
        <end position="513"/>
    </location>
</feature>
<feature type="signal peptide" evidence="5">
    <location>
        <begin position="1"/>
        <end position="25"/>
    </location>
</feature>
<keyword evidence="4" id="KW-0472">Membrane</keyword>
<evidence type="ECO:0000313" key="6">
    <source>
        <dbReference type="EMBL" id="KAK0648839.1"/>
    </source>
</evidence>
<dbReference type="SUPFAM" id="SSF50965">
    <property type="entry name" value="Galactose oxidase, central domain"/>
    <property type="match status" value="1"/>
</dbReference>
<keyword evidence="2" id="KW-0408">Iron</keyword>
<dbReference type="InterPro" id="IPR011043">
    <property type="entry name" value="Gal_Oxase/kelch_b-propeller"/>
</dbReference>